<dbReference type="Proteomes" id="UP001239213">
    <property type="component" value="Unassembled WGS sequence"/>
</dbReference>
<evidence type="ECO:0000313" key="3">
    <source>
        <dbReference type="Proteomes" id="UP001239213"/>
    </source>
</evidence>
<organism evidence="2 3">
    <name type="scientific">Colletotrichum cuscutae</name>
    <dbReference type="NCBI Taxonomy" id="1209917"/>
    <lineage>
        <taxon>Eukaryota</taxon>
        <taxon>Fungi</taxon>
        <taxon>Dikarya</taxon>
        <taxon>Ascomycota</taxon>
        <taxon>Pezizomycotina</taxon>
        <taxon>Sordariomycetes</taxon>
        <taxon>Hypocreomycetidae</taxon>
        <taxon>Glomerellales</taxon>
        <taxon>Glomerellaceae</taxon>
        <taxon>Colletotrichum</taxon>
        <taxon>Colletotrichum acutatum species complex</taxon>
    </lineage>
</organism>
<keyword evidence="3" id="KW-1185">Reference proteome</keyword>
<feature type="region of interest" description="Disordered" evidence="1">
    <location>
        <begin position="1"/>
        <end position="38"/>
    </location>
</feature>
<feature type="compositionally biased region" description="Polar residues" evidence="1">
    <location>
        <begin position="8"/>
        <end position="17"/>
    </location>
</feature>
<evidence type="ECO:0000313" key="2">
    <source>
        <dbReference type="EMBL" id="KAK1467874.1"/>
    </source>
</evidence>
<dbReference type="EMBL" id="MPDP01000255">
    <property type="protein sequence ID" value="KAK1467874.1"/>
    <property type="molecule type" value="Genomic_DNA"/>
</dbReference>
<protein>
    <submittedName>
        <fullName evidence="2">Uncharacterized protein</fullName>
    </submittedName>
</protein>
<name>A0AAI9XXQ2_9PEZI</name>
<accession>A0AAI9XXQ2</accession>
<proteinExistence type="predicted"/>
<sequence>MLPEDQTKTSGALSETTQTDRLEKLSRTTSSNAVRMGPLCLPKDQGAIEVSIITMDLSFRAYYSPEPPGIRCKTSPAQSTVQTSAPPGSVSSKIAPPKAMSSNHSRSTHHEA</sequence>
<evidence type="ECO:0000256" key="1">
    <source>
        <dbReference type="SAM" id="MobiDB-lite"/>
    </source>
</evidence>
<comment type="caution">
    <text evidence="2">The sequence shown here is derived from an EMBL/GenBank/DDBJ whole genome shotgun (WGS) entry which is preliminary data.</text>
</comment>
<feature type="compositionally biased region" description="Polar residues" evidence="1">
    <location>
        <begin position="75"/>
        <end position="92"/>
    </location>
</feature>
<gene>
    <name evidence="2" type="ORF">CCUS01_06831</name>
</gene>
<dbReference type="AlphaFoldDB" id="A0AAI9XXQ2"/>
<reference evidence="2" key="1">
    <citation type="submission" date="2016-11" db="EMBL/GenBank/DDBJ databases">
        <title>The genome sequence of Colletotrichum cuscutae.</title>
        <authorList>
            <person name="Baroncelli R."/>
        </authorList>
    </citation>
    <scope>NUCLEOTIDE SEQUENCE</scope>
    <source>
        <strain evidence="2">IMI 304802</strain>
    </source>
</reference>
<feature type="region of interest" description="Disordered" evidence="1">
    <location>
        <begin position="64"/>
        <end position="112"/>
    </location>
</feature>